<proteinExistence type="predicted"/>
<dbReference type="SUPFAM" id="SSF55469">
    <property type="entry name" value="FMN-dependent nitroreductase-like"/>
    <property type="match status" value="2"/>
</dbReference>
<dbReference type="OrthoDB" id="8156917at2"/>
<feature type="compositionally biased region" description="Basic and acidic residues" evidence="1">
    <location>
        <begin position="8"/>
        <end position="24"/>
    </location>
</feature>
<sequence length="347" mass="38008">MTAPARPRSGDRTVSEGARAESRPPVEDILTLAGRAPSVHNTQPWLWRVRGTTVDLFGDPNRRLPVQDPEGRNLVISCGAALHHLQVAAASHGWLPRVRRVPDPENPWHVATVRLAPGPTADLGTVDAQTIWQRRTDRRRFTSWPVPEGRVNRLAAEGTLWGAQVFPVNSLAVRRDLLRLAYEADRLQSLDEAARVETAQWRDGSADGVPSDHVPTAASAMEPADRLSRRFEGGTLADPRREPDTTVGGLLLICSWSDDTLAWLRCGESLSAVWLRATQDGMALLPLSQVFEVERTRAAVHEDVLGRLAVPQLLVRVGWPALDATPLPPSPRRPLSDLLVDADVPGA</sequence>
<dbReference type="RefSeq" id="WP_129987784.1">
    <property type="nucleotide sequence ID" value="NZ_SDPU01000023.1"/>
</dbReference>
<dbReference type="NCBIfam" id="NF047509">
    <property type="entry name" value="Rv3131_FMN_oxido"/>
    <property type="match status" value="1"/>
</dbReference>
<feature type="region of interest" description="Disordered" evidence="1">
    <location>
        <begin position="201"/>
        <end position="224"/>
    </location>
</feature>
<evidence type="ECO:0000313" key="2">
    <source>
        <dbReference type="EMBL" id="RYU11509.1"/>
    </source>
</evidence>
<gene>
    <name evidence="2" type="ORF">ETU37_13125</name>
</gene>
<dbReference type="Proteomes" id="UP000291189">
    <property type="component" value="Unassembled WGS sequence"/>
</dbReference>
<evidence type="ECO:0000256" key="1">
    <source>
        <dbReference type="SAM" id="MobiDB-lite"/>
    </source>
</evidence>
<dbReference type="EMBL" id="SDPU01000023">
    <property type="protein sequence ID" value="RYU11509.1"/>
    <property type="molecule type" value="Genomic_DNA"/>
</dbReference>
<comment type="caution">
    <text evidence="2">The sequence shown here is derived from an EMBL/GenBank/DDBJ whole genome shotgun (WGS) entry which is preliminary data.</text>
</comment>
<dbReference type="GO" id="GO:0016491">
    <property type="term" value="F:oxidoreductase activity"/>
    <property type="evidence" value="ECO:0007669"/>
    <property type="project" value="InterPro"/>
</dbReference>
<dbReference type="Gene3D" id="3.40.109.10">
    <property type="entry name" value="NADH Oxidase"/>
    <property type="match status" value="1"/>
</dbReference>
<reference evidence="2 3" key="1">
    <citation type="submission" date="2019-01" db="EMBL/GenBank/DDBJ databases">
        <title>Nocardioides guangzhouensis sp. nov., an actinobacterium isolated from soil.</title>
        <authorList>
            <person name="Fu Y."/>
            <person name="Cai Y."/>
            <person name="Lin Z."/>
            <person name="Chen P."/>
        </authorList>
    </citation>
    <scope>NUCLEOTIDE SEQUENCE [LARGE SCALE GENOMIC DNA]</scope>
    <source>
        <strain evidence="2 3">NBRC 105384</strain>
    </source>
</reference>
<name>A0A4Q5J233_9ACTN</name>
<accession>A0A4Q5J233</accession>
<protein>
    <submittedName>
        <fullName evidence="2">NAD(P)H nitroreductase</fullName>
    </submittedName>
</protein>
<feature type="region of interest" description="Disordered" evidence="1">
    <location>
        <begin position="1"/>
        <end position="24"/>
    </location>
</feature>
<organism evidence="2 3">
    <name type="scientific">Nocardioides iriomotensis</name>
    <dbReference type="NCBI Taxonomy" id="715784"/>
    <lineage>
        <taxon>Bacteria</taxon>
        <taxon>Bacillati</taxon>
        <taxon>Actinomycetota</taxon>
        <taxon>Actinomycetes</taxon>
        <taxon>Propionibacteriales</taxon>
        <taxon>Nocardioidaceae</taxon>
        <taxon>Nocardioides</taxon>
    </lineage>
</organism>
<dbReference type="AlphaFoldDB" id="A0A4Q5J233"/>
<dbReference type="PANTHER" id="PTHR23026">
    <property type="entry name" value="NADPH NITROREDUCTASE"/>
    <property type="match status" value="1"/>
</dbReference>
<dbReference type="PANTHER" id="PTHR23026:SF123">
    <property type="entry name" value="NAD(P)H NITROREDUCTASE RV3131-RELATED"/>
    <property type="match status" value="1"/>
</dbReference>
<dbReference type="InterPro" id="IPR000415">
    <property type="entry name" value="Nitroreductase-like"/>
</dbReference>
<keyword evidence="3" id="KW-1185">Reference proteome</keyword>
<evidence type="ECO:0000313" key="3">
    <source>
        <dbReference type="Proteomes" id="UP000291189"/>
    </source>
</evidence>
<dbReference type="InterPro" id="IPR050627">
    <property type="entry name" value="Nitroreductase/BluB"/>
</dbReference>